<sequence>MHQLTDSTLAFGPLPAELLLNVIEHLAGIHNYHKSIAYAPSNAITKALRALTLVSRTCYLLASKYLYTHCLYLHTCTNFSQLRRTLGLGSGPLPQALRYGEAGRNDALFHAAQIRITNAFIAPMQTQACEEIRMTMVRLPQIIDLGLTIGPTLKRLALDMNPVYATPSEIFRIKPHLATNNIFLRMPNLYELICSFDTVDCFPVPPPNLRRLAITSHGLGDEAVAGFCFAISSLEYLACIRGEDLSGRDIDDIFNRYKGHGLDVLLVDLNNNHVTPPGVRNWTEEDKVRIWEVDVPTSFYGDEDDITLSDGWIWTQGVKGSLWEADRRRMRDQRDLDRLLETSPS</sequence>
<gene>
    <name evidence="1" type="ORF">DM02DRAFT_589803</name>
</gene>
<name>A0A2V1DVM0_9PLEO</name>
<keyword evidence="2" id="KW-1185">Reference proteome</keyword>
<reference evidence="1 2" key="1">
    <citation type="journal article" date="2018" name="Sci. Rep.">
        <title>Comparative genomics provides insights into the lifestyle and reveals functional heterogeneity of dark septate endophytic fungi.</title>
        <authorList>
            <person name="Knapp D.G."/>
            <person name="Nemeth J.B."/>
            <person name="Barry K."/>
            <person name="Hainaut M."/>
            <person name="Henrissat B."/>
            <person name="Johnson J."/>
            <person name="Kuo A."/>
            <person name="Lim J.H.P."/>
            <person name="Lipzen A."/>
            <person name="Nolan M."/>
            <person name="Ohm R.A."/>
            <person name="Tamas L."/>
            <person name="Grigoriev I.V."/>
            <person name="Spatafora J.W."/>
            <person name="Nagy L.G."/>
            <person name="Kovacs G.M."/>
        </authorList>
    </citation>
    <scope>NUCLEOTIDE SEQUENCE [LARGE SCALE GENOMIC DNA]</scope>
    <source>
        <strain evidence="1 2">DSE2036</strain>
    </source>
</reference>
<dbReference type="SUPFAM" id="SSF52047">
    <property type="entry name" value="RNI-like"/>
    <property type="match status" value="1"/>
</dbReference>
<organism evidence="1 2">
    <name type="scientific">Periconia macrospinosa</name>
    <dbReference type="NCBI Taxonomy" id="97972"/>
    <lineage>
        <taxon>Eukaryota</taxon>
        <taxon>Fungi</taxon>
        <taxon>Dikarya</taxon>
        <taxon>Ascomycota</taxon>
        <taxon>Pezizomycotina</taxon>
        <taxon>Dothideomycetes</taxon>
        <taxon>Pleosporomycetidae</taxon>
        <taxon>Pleosporales</taxon>
        <taxon>Massarineae</taxon>
        <taxon>Periconiaceae</taxon>
        <taxon>Periconia</taxon>
    </lineage>
</organism>
<accession>A0A2V1DVM0</accession>
<dbReference type="EMBL" id="KZ805345">
    <property type="protein sequence ID" value="PVI02221.1"/>
    <property type="molecule type" value="Genomic_DNA"/>
</dbReference>
<evidence type="ECO:0000313" key="1">
    <source>
        <dbReference type="EMBL" id="PVI02221.1"/>
    </source>
</evidence>
<proteinExistence type="predicted"/>
<evidence type="ECO:0000313" key="2">
    <source>
        <dbReference type="Proteomes" id="UP000244855"/>
    </source>
</evidence>
<protein>
    <submittedName>
        <fullName evidence="1">Uncharacterized protein</fullName>
    </submittedName>
</protein>
<dbReference type="Proteomes" id="UP000244855">
    <property type="component" value="Unassembled WGS sequence"/>
</dbReference>
<dbReference type="AlphaFoldDB" id="A0A2V1DVM0"/>
<dbReference type="OrthoDB" id="6365676at2759"/>